<dbReference type="AlphaFoldDB" id="A0AAE0HCD4"/>
<dbReference type="Proteomes" id="UP001278766">
    <property type="component" value="Unassembled WGS sequence"/>
</dbReference>
<gene>
    <name evidence="2" type="ORF">B0H64DRAFT_475522</name>
</gene>
<dbReference type="EMBL" id="JAUEPN010000005">
    <property type="protein sequence ID" value="KAK3293979.1"/>
    <property type="molecule type" value="Genomic_DNA"/>
</dbReference>
<evidence type="ECO:0000313" key="2">
    <source>
        <dbReference type="EMBL" id="KAK3293979.1"/>
    </source>
</evidence>
<dbReference type="GeneID" id="87845056"/>
<evidence type="ECO:0000313" key="3">
    <source>
        <dbReference type="Proteomes" id="UP001278766"/>
    </source>
</evidence>
<organism evidence="2 3">
    <name type="scientific">Chaetomium fimeti</name>
    <dbReference type="NCBI Taxonomy" id="1854472"/>
    <lineage>
        <taxon>Eukaryota</taxon>
        <taxon>Fungi</taxon>
        <taxon>Dikarya</taxon>
        <taxon>Ascomycota</taxon>
        <taxon>Pezizomycotina</taxon>
        <taxon>Sordariomycetes</taxon>
        <taxon>Sordariomycetidae</taxon>
        <taxon>Sordariales</taxon>
        <taxon>Chaetomiaceae</taxon>
        <taxon>Chaetomium</taxon>
    </lineage>
</organism>
<comment type="caution">
    <text evidence="2">The sequence shown here is derived from an EMBL/GenBank/DDBJ whole genome shotgun (WGS) entry which is preliminary data.</text>
</comment>
<accession>A0AAE0HCD4</accession>
<dbReference type="RefSeq" id="XP_062657493.1">
    <property type="nucleotide sequence ID" value="XM_062808108.1"/>
</dbReference>
<sequence>MALQNRTSEHALGKINIRNTPVTVNLYDARLAHTAQPGVKIADGKVEIDSIGMPKTEHFLTAIPGLDVRPSCEPTYNLMVPYAVKGEPDWTRRYSHWSYCDGVRVNRVYIPVEPEPEPVEEEEDRARRYARETERRRQARRAREEDERHDDCCCILM</sequence>
<reference evidence="2" key="2">
    <citation type="submission" date="2023-06" db="EMBL/GenBank/DDBJ databases">
        <authorList>
            <consortium name="Lawrence Berkeley National Laboratory"/>
            <person name="Haridas S."/>
            <person name="Hensen N."/>
            <person name="Bonometti L."/>
            <person name="Westerberg I."/>
            <person name="Brannstrom I.O."/>
            <person name="Guillou S."/>
            <person name="Cros-Aarteil S."/>
            <person name="Calhoun S."/>
            <person name="Kuo A."/>
            <person name="Mondo S."/>
            <person name="Pangilinan J."/>
            <person name="Riley R."/>
            <person name="Labutti K."/>
            <person name="Andreopoulos B."/>
            <person name="Lipzen A."/>
            <person name="Chen C."/>
            <person name="Yanf M."/>
            <person name="Daum C."/>
            <person name="Ng V."/>
            <person name="Clum A."/>
            <person name="Steindorff A."/>
            <person name="Ohm R."/>
            <person name="Martin F."/>
            <person name="Silar P."/>
            <person name="Natvig D."/>
            <person name="Lalanne C."/>
            <person name="Gautier V."/>
            <person name="Ament-Velasquez S.L."/>
            <person name="Kruys A."/>
            <person name="Hutchinson M.I."/>
            <person name="Powell A.J."/>
            <person name="Barry K."/>
            <person name="Miller A.N."/>
            <person name="Grigoriev I.V."/>
            <person name="Debuchy R."/>
            <person name="Gladieux P."/>
            <person name="Thoren M.H."/>
            <person name="Johannesson H."/>
        </authorList>
    </citation>
    <scope>NUCLEOTIDE SEQUENCE</scope>
    <source>
        <strain evidence="2">CBS 168.71</strain>
    </source>
</reference>
<protein>
    <submittedName>
        <fullName evidence="2">Uncharacterized protein</fullName>
    </submittedName>
</protein>
<reference evidence="2" key="1">
    <citation type="journal article" date="2023" name="Mol. Phylogenet. Evol.">
        <title>Genome-scale phylogeny and comparative genomics of the fungal order Sordariales.</title>
        <authorList>
            <person name="Hensen N."/>
            <person name="Bonometti L."/>
            <person name="Westerberg I."/>
            <person name="Brannstrom I.O."/>
            <person name="Guillou S."/>
            <person name="Cros-Aarteil S."/>
            <person name="Calhoun S."/>
            <person name="Haridas S."/>
            <person name="Kuo A."/>
            <person name="Mondo S."/>
            <person name="Pangilinan J."/>
            <person name="Riley R."/>
            <person name="LaButti K."/>
            <person name="Andreopoulos B."/>
            <person name="Lipzen A."/>
            <person name="Chen C."/>
            <person name="Yan M."/>
            <person name="Daum C."/>
            <person name="Ng V."/>
            <person name="Clum A."/>
            <person name="Steindorff A."/>
            <person name="Ohm R.A."/>
            <person name="Martin F."/>
            <person name="Silar P."/>
            <person name="Natvig D.O."/>
            <person name="Lalanne C."/>
            <person name="Gautier V."/>
            <person name="Ament-Velasquez S.L."/>
            <person name="Kruys A."/>
            <person name="Hutchinson M.I."/>
            <person name="Powell A.J."/>
            <person name="Barry K."/>
            <person name="Miller A.N."/>
            <person name="Grigoriev I.V."/>
            <person name="Debuchy R."/>
            <person name="Gladieux P."/>
            <person name="Hiltunen Thoren M."/>
            <person name="Johannesson H."/>
        </authorList>
    </citation>
    <scope>NUCLEOTIDE SEQUENCE</scope>
    <source>
        <strain evidence="2">CBS 168.71</strain>
    </source>
</reference>
<keyword evidence="3" id="KW-1185">Reference proteome</keyword>
<proteinExistence type="predicted"/>
<name>A0AAE0HCD4_9PEZI</name>
<feature type="compositionally biased region" description="Basic and acidic residues" evidence="1">
    <location>
        <begin position="124"/>
        <end position="150"/>
    </location>
</feature>
<evidence type="ECO:0000256" key="1">
    <source>
        <dbReference type="SAM" id="MobiDB-lite"/>
    </source>
</evidence>
<feature type="region of interest" description="Disordered" evidence="1">
    <location>
        <begin position="116"/>
        <end position="150"/>
    </location>
</feature>